<organism evidence="2 3">
    <name type="scientific">Glarea lozoyensis (strain ATCC 74030 / MF5533)</name>
    <dbReference type="NCBI Taxonomy" id="1104152"/>
    <lineage>
        <taxon>Eukaryota</taxon>
        <taxon>Fungi</taxon>
        <taxon>Dikarya</taxon>
        <taxon>Ascomycota</taxon>
        <taxon>Pezizomycotina</taxon>
        <taxon>Leotiomycetes</taxon>
        <taxon>Helotiales</taxon>
        <taxon>Helotiaceae</taxon>
        <taxon>Glarea</taxon>
    </lineage>
</organism>
<reference evidence="2 3" key="1">
    <citation type="journal article" date="2012" name="Eukaryot. Cell">
        <title>Genome sequence of the fungus Glarea lozoyensis: the first genome sequence of a species from the Helotiaceae family.</title>
        <authorList>
            <person name="Youssar L."/>
            <person name="Gruening B.A."/>
            <person name="Erxleben A."/>
            <person name="Guenther S."/>
            <person name="Huettel W."/>
        </authorList>
    </citation>
    <scope>NUCLEOTIDE SEQUENCE [LARGE SCALE GENOMIC DNA]</scope>
    <source>
        <strain evidence="3">ATCC 74030 / MF5533</strain>
    </source>
</reference>
<dbReference type="AlphaFoldDB" id="H0EZD9"/>
<dbReference type="InterPro" id="IPR020841">
    <property type="entry name" value="PKS_Beta-ketoAc_synthase_dom"/>
</dbReference>
<dbReference type="PANTHER" id="PTHR43775">
    <property type="entry name" value="FATTY ACID SYNTHASE"/>
    <property type="match status" value="1"/>
</dbReference>
<dbReference type="InterPro" id="IPR016039">
    <property type="entry name" value="Thiolase-like"/>
</dbReference>
<dbReference type="GO" id="GO:0004312">
    <property type="term" value="F:fatty acid synthase activity"/>
    <property type="evidence" value="ECO:0007669"/>
    <property type="project" value="TreeGrafter"/>
</dbReference>
<dbReference type="InParanoid" id="H0EZD9"/>
<feature type="domain" description="Ketosynthase family 3 (KS3)" evidence="1">
    <location>
        <begin position="1"/>
        <end position="120"/>
    </location>
</feature>
<sequence>MKATYRKAGLDPTEVGYVEAHGTGTKIGDPIEATAIHEVFGEGRSKKQPLFVGSVKSNIGHLEGASGIVSVIKTALLLEKGFILPNCGFEKPNAKIPLDEWGMKVPTSQRPWPRGKKYAR</sequence>
<dbReference type="PANTHER" id="PTHR43775:SF13">
    <property type="entry name" value="POLYKETIDE SYNTHASE 1"/>
    <property type="match status" value="1"/>
</dbReference>
<protein>
    <submittedName>
        <fullName evidence="2">Putative polyketide synthase 16</fullName>
    </submittedName>
</protein>
<evidence type="ECO:0000259" key="1">
    <source>
        <dbReference type="PROSITE" id="PS52004"/>
    </source>
</evidence>
<dbReference type="Proteomes" id="UP000005446">
    <property type="component" value="Unassembled WGS sequence"/>
</dbReference>
<dbReference type="GO" id="GO:0006633">
    <property type="term" value="P:fatty acid biosynthetic process"/>
    <property type="evidence" value="ECO:0007669"/>
    <property type="project" value="TreeGrafter"/>
</dbReference>
<name>H0EZD9_GLAL7</name>
<dbReference type="SUPFAM" id="SSF53901">
    <property type="entry name" value="Thiolase-like"/>
    <property type="match status" value="1"/>
</dbReference>
<dbReference type="HOGENOM" id="CLU_2049923_0_0_1"/>
<accession>H0EZD9</accession>
<evidence type="ECO:0000313" key="2">
    <source>
        <dbReference type="EMBL" id="EHK96118.1"/>
    </source>
</evidence>
<gene>
    <name evidence="2" type="ORF">M7I_8204</name>
</gene>
<dbReference type="OrthoDB" id="329835at2759"/>
<dbReference type="SMART" id="SM00825">
    <property type="entry name" value="PKS_KS"/>
    <property type="match status" value="1"/>
</dbReference>
<keyword evidence="3" id="KW-1185">Reference proteome</keyword>
<dbReference type="Pfam" id="PF02801">
    <property type="entry name" value="Ketoacyl-synt_C"/>
    <property type="match status" value="1"/>
</dbReference>
<dbReference type="EMBL" id="AGUE01000280">
    <property type="protein sequence ID" value="EHK96118.1"/>
    <property type="molecule type" value="Genomic_DNA"/>
</dbReference>
<dbReference type="GO" id="GO:0044550">
    <property type="term" value="P:secondary metabolite biosynthetic process"/>
    <property type="evidence" value="ECO:0007669"/>
    <property type="project" value="TreeGrafter"/>
</dbReference>
<proteinExistence type="predicted"/>
<dbReference type="InterPro" id="IPR014031">
    <property type="entry name" value="Ketoacyl_synth_C"/>
</dbReference>
<evidence type="ECO:0000313" key="3">
    <source>
        <dbReference type="Proteomes" id="UP000005446"/>
    </source>
</evidence>
<comment type="caution">
    <text evidence="2">The sequence shown here is derived from an EMBL/GenBank/DDBJ whole genome shotgun (WGS) entry which is preliminary data.</text>
</comment>
<dbReference type="PROSITE" id="PS52004">
    <property type="entry name" value="KS3_2"/>
    <property type="match status" value="1"/>
</dbReference>
<dbReference type="Gene3D" id="3.40.47.10">
    <property type="match status" value="1"/>
</dbReference>
<dbReference type="CDD" id="cd00833">
    <property type="entry name" value="PKS"/>
    <property type="match status" value="1"/>
</dbReference>
<dbReference type="InterPro" id="IPR050091">
    <property type="entry name" value="PKS_NRPS_Biosynth_Enz"/>
</dbReference>